<organism evidence="1 2">
    <name type="scientific">Schistosoma mattheei</name>
    <dbReference type="NCBI Taxonomy" id="31246"/>
    <lineage>
        <taxon>Eukaryota</taxon>
        <taxon>Metazoa</taxon>
        <taxon>Spiralia</taxon>
        <taxon>Lophotrochozoa</taxon>
        <taxon>Platyhelminthes</taxon>
        <taxon>Trematoda</taxon>
        <taxon>Digenea</taxon>
        <taxon>Strigeidida</taxon>
        <taxon>Schistosomatoidea</taxon>
        <taxon>Schistosomatidae</taxon>
        <taxon>Schistosoma</taxon>
    </lineage>
</organism>
<proteinExistence type="predicted"/>
<name>A0AA85BRD7_9TREM</name>
<accession>A0AA85BRD7</accession>
<dbReference type="WBParaSite" id="SMTH1_73520.1">
    <property type="protein sequence ID" value="SMTH1_73520.1"/>
    <property type="gene ID" value="SMTH1_73520"/>
</dbReference>
<dbReference type="Proteomes" id="UP000050791">
    <property type="component" value="Unassembled WGS sequence"/>
</dbReference>
<evidence type="ECO:0000313" key="1">
    <source>
        <dbReference type="Proteomes" id="UP000050791"/>
    </source>
</evidence>
<reference evidence="2" key="1">
    <citation type="submission" date="2023-11" db="UniProtKB">
        <authorList>
            <consortium name="WormBaseParasite"/>
        </authorList>
    </citation>
    <scope>IDENTIFICATION</scope>
</reference>
<dbReference type="AlphaFoldDB" id="A0AA85BRD7"/>
<sequence>MGVIHHCGTEILSYESMYEDGIWSDTKHVTTMNRLRLVNSGKSGTCDVQMSRFRCNDKFTNDKTKFTTELFRSQVKITVICETRIMLSNGANTNFSNDVMLSSIRDRITW</sequence>
<evidence type="ECO:0000313" key="2">
    <source>
        <dbReference type="WBParaSite" id="SMTH1_73520.1"/>
    </source>
</evidence>
<protein>
    <submittedName>
        <fullName evidence="2">Uncharacterized protein</fullName>
    </submittedName>
</protein>